<organism evidence="8 9">
    <name type="scientific">Litoribacter ruber</name>
    <dbReference type="NCBI Taxonomy" id="702568"/>
    <lineage>
        <taxon>Bacteria</taxon>
        <taxon>Pseudomonadati</taxon>
        <taxon>Bacteroidota</taxon>
        <taxon>Cytophagia</taxon>
        <taxon>Cytophagales</taxon>
        <taxon>Cyclobacteriaceae</taxon>
        <taxon>Litoribacter</taxon>
    </lineage>
</organism>
<dbReference type="Proteomes" id="UP001319104">
    <property type="component" value="Unassembled WGS sequence"/>
</dbReference>
<name>A0AAP2G2E8_9BACT</name>
<dbReference type="InterPro" id="IPR033985">
    <property type="entry name" value="SusD-like_N"/>
</dbReference>
<protein>
    <submittedName>
        <fullName evidence="8">RagB/SusD family nutrient uptake outer membrane protein</fullName>
    </submittedName>
</protein>
<dbReference type="Pfam" id="PF07980">
    <property type="entry name" value="SusD_RagB"/>
    <property type="match status" value="1"/>
</dbReference>
<gene>
    <name evidence="8" type="ORF">KI659_16660</name>
</gene>
<accession>A0AAP2G2E8</accession>
<keyword evidence="3" id="KW-0732">Signal</keyword>
<dbReference type="Pfam" id="PF14322">
    <property type="entry name" value="SusD-like_3"/>
    <property type="match status" value="1"/>
</dbReference>
<dbReference type="SUPFAM" id="SSF48452">
    <property type="entry name" value="TPR-like"/>
    <property type="match status" value="1"/>
</dbReference>
<dbReference type="InterPro" id="IPR011990">
    <property type="entry name" value="TPR-like_helical_dom_sf"/>
</dbReference>
<dbReference type="EMBL" id="JAHCMY010000016">
    <property type="protein sequence ID" value="MBS9525652.1"/>
    <property type="molecule type" value="Genomic_DNA"/>
</dbReference>
<comment type="caution">
    <text evidence="8">The sequence shown here is derived from an EMBL/GenBank/DDBJ whole genome shotgun (WGS) entry which is preliminary data.</text>
</comment>
<dbReference type="Gene3D" id="1.25.40.390">
    <property type="match status" value="1"/>
</dbReference>
<evidence type="ECO:0000256" key="3">
    <source>
        <dbReference type="ARBA" id="ARBA00022729"/>
    </source>
</evidence>
<feature type="domain" description="RagB/SusD" evidence="6">
    <location>
        <begin position="335"/>
        <end position="451"/>
    </location>
</feature>
<dbReference type="AlphaFoldDB" id="A0AAP2G2E8"/>
<comment type="similarity">
    <text evidence="2">Belongs to the SusD family.</text>
</comment>
<keyword evidence="5" id="KW-0998">Cell outer membrane</keyword>
<reference evidence="8 9" key="1">
    <citation type="submission" date="2021-05" db="EMBL/GenBank/DDBJ databases">
        <authorList>
            <person name="Zhang Z.D."/>
            <person name="Osman G."/>
        </authorList>
    </citation>
    <scope>NUCLEOTIDE SEQUENCE [LARGE SCALE GENOMIC DNA]</scope>
    <source>
        <strain evidence="8 9">KCTC 32217</strain>
    </source>
</reference>
<comment type="subcellular location">
    <subcellularLocation>
        <location evidence="1">Cell outer membrane</location>
    </subcellularLocation>
</comment>
<keyword evidence="4" id="KW-0472">Membrane</keyword>
<evidence type="ECO:0000313" key="8">
    <source>
        <dbReference type="EMBL" id="MBS9525652.1"/>
    </source>
</evidence>
<dbReference type="GO" id="GO:0009279">
    <property type="term" value="C:cell outer membrane"/>
    <property type="evidence" value="ECO:0007669"/>
    <property type="project" value="UniProtKB-SubCell"/>
</dbReference>
<feature type="domain" description="SusD-like N-terminal" evidence="7">
    <location>
        <begin position="23"/>
        <end position="225"/>
    </location>
</feature>
<dbReference type="InterPro" id="IPR012944">
    <property type="entry name" value="SusD_RagB_dom"/>
</dbReference>
<dbReference type="PROSITE" id="PS51257">
    <property type="entry name" value="PROKAR_LIPOPROTEIN"/>
    <property type="match status" value="1"/>
</dbReference>
<evidence type="ECO:0000256" key="2">
    <source>
        <dbReference type="ARBA" id="ARBA00006275"/>
    </source>
</evidence>
<evidence type="ECO:0000256" key="1">
    <source>
        <dbReference type="ARBA" id="ARBA00004442"/>
    </source>
</evidence>
<sequence length="451" mass="50589">MQKHIYILLTILSAGVLMGCEGYLDQKPRKSLVVPETLDDLQALLDNAVIMNSNVPGLGLLASDDVFMEEAGWAGLFAEMEQQTYLWRRDGGFEVIGEWNGAYQKVFYSNVVLERLHEMEEVVSANERGRWMALKGAALFFRGSAFYDLVRIFAQAYQPGVNDSEMGIPLKLTARVTERPGRATLEETYKQIIGDLNQAIEFLPVTASSLNRPNKPVAESLLADLHLQLGNYSMARDLSSSLLQAGTLLDFNELNPEDPFPVPFLNSEVLFQSVMAVYSFTFSSLVQVNPILQASYAANDLRGRIFLNRQNPQVVTFKGSYCGNFDYFAGISLNELYLINSEARIRTGDVAGGMEVLNTLLEKRFEAGTFQPLEASSVATALAFVLMERRKELLFRPSRWYDLRRLNNDSEYATTLVREMGGNTYILAPGDNRYVFPIPQVEVDQGMKQNP</sequence>
<evidence type="ECO:0000256" key="4">
    <source>
        <dbReference type="ARBA" id="ARBA00023136"/>
    </source>
</evidence>
<dbReference type="RefSeq" id="WP_213946511.1">
    <property type="nucleotide sequence ID" value="NZ_JAHCMY010000016.1"/>
</dbReference>
<evidence type="ECO:0000259" key="7">
    <source>
        <dbReference type="Pfam" id="PF14322"/>
    </source>
</evidence>
<keyword evidence="9" id="KW-1185">Reference proteome</keyword>
<evidence type="ECO:0000259" key="6">
    <source>
        <dbReference type="Pfam" id="PF07980"/>
    </source>
</evidence>
<evidence type="ECO:0000313" key="9">
    <source>
        <dbReference type="Proteomes" id="UP001319104"/>
    </source>
</evidence>
<proteinExistence type="inferred from homology"/>
<evidence type="ECO:0000256" key="5">
    <source>
        <dbReference type="ARBA" id="ARBA00023237"/>
    </source>
</evidence>